<proteinExistence type="predicted"/>
<dbReference type="Proteomes" id="UP000295507">
    <property type="component" value="Unassembled WGS sequence"/>
</dbReference>
<accession>A0A4R3RHG8</accession>
<dbReference type="EMBL" id="SMBK01000013">
    <property type="protein sequence ID" value="TCU34104.1"/>
    <property type="molecule type" value="Genomic_DNA"/>
</dbReference>
<gene>
    <name evidence="1" type="ORF">EV129_11387</name>
</gene>
<reference evidence="1 2" key="1">
    <citation type="submission" date="2019-03" db="EMBL/GenBank/DDBJ databases">
        <title>Genomic Encyclopedia of Type Strains, Phase IV (KMG-V): Genome sequencing to study the core and pangenomes of soil and plant-associated prokaryotes.</title>
        <authorList>
            <person name="Whitman W."/>
        </authorList>
    </citation>
    <scope>NUCLEOTIDE SEQUENCE [LARGE SCALE GENOMIC DNA]</scope>
    <source>
        <strain evidence="1 2">IE4868</strain>
    </source>
</reference>
<organism evidence="1 2">
    <name type="scientific">Rhizobium azibense</name>
    <dbReference type="NCBI Taxonomy" id="1136135"/>
    <lineage>
        <taxon>Bacteria</taxon>
        <taxon>Pseudomonadati</taxon>
        <taxon>Pseudomonadota</taxon>
        <taxon>Alphaproteobacteria</taxon>
        <taxon>Hyphomicrobiales</taxon>
        <taxon>Rhizobiaceae</taxon>
        <taxon>Rhizobium/Agrobacterium group</taxon>
        <taxon>Rhizobium</taxon>
    </lineage>
</organism>
<sequence>MNARLTWKAARAAARRTGARQIVEDIAGHIIGIAAPDGSAAPLGRNGRRAAQAELIERRTAPGATIWKAKGARWLYRESLAFIHCFAVRPVTE</sequence>
<dbReference type="RefSeq" id="WP_132552869.1">
    <property type="nucleotide sequence ID" value="NZ_SMBK01000013.1"/>
</dbReference>
<comment type="caution">
    <text evidence="1">The sequence shown here is derived from an EMBL/GenBank/DDBJ whole genome shotgun (WGS) entry which is preliminary data.</text>
</comment>
<name>A0A4R3RHG8_9HYPH</name>
<evidence type="ECO:0000313" key="2">
    <source>
        <dbReference type="Proteomes" id="UP000295507"/>
    </source>
</evidence>
<protein>
    <submittedName>
        <fullName evidence="1">Uncharacterized protein</fullName>
    </submittedName>
</protein>
<evidence type="ECO:0000313" key="1">
    <source>
        <dbReference type="EMBL" id="TCU34104.1"/>
    </source>
</evidence>
<dbReference type="AlphaFoldDB" id="A0A4R3RHG8"/>